<comment type="cofactor">
    <cofactor evidence="1 5">
        <name>Mg(2+)</name>
        <dbReference type="ChEBI" id="CHEBI:18420"/>
    </cofactor>
</comment>
<feature type="binding site" evidence="5">
    <location>
        <position position="83"/>
    </location>
    <ligand>
        <name>Mg(2+)</name>
        <dbReference type="ChEBI" id="CHEBI:18420"/>
        <label>1</label>
        <note>catalytic</note>
    </ligand>
</feature>
<dbReference type="Gene3D" id="3.30.540.10">
    <property type="entry name" value="Fructose-1,6-Bisphosphatase, subunit A, domain 1"/>
    <property type="match status" value="1"/>
</dbReference>
<dbReference type="PANTHER" id="PTHR20854:SF4">
    <property type="entry name" value="INOSITOL-1-MONOPHOSPHATASE-RELATED"/>
    <property type="match status" value="1"/>
</dbReference>
<keyword evidence="3" id="KW-0378">Hydrolase</keyword>
<dbReference type="Proteomes" id="UP000522720">
    <property type="component" value="Unassembled WGS sequence"/>
</dbReference>
<dbReference type="CDD" id="cd01637">
    <property type="entry name" value="IMPase_like"/>
    <property type="match status" value="1"/>
</dbReference>
<dbReference type="PRINTS" id="PR00377">
    <property type="entry name" value="IMPHPHTASES"/>
</dbReference>
<dbReference type="GO" id="GO:0008934">
    <property type="term" value="F:inositol monophosphate 1-phosphatase activity"/>
    <property type="evidence" value="ECO:0007669"/>
    <property type="project" value="TreeGrafter"/>
</dbReference>
<evidence type="ECO:0000313" key="6">
    <source>
        <dbReference type="EMBL" id="NKZ20276.1"/>
    </source>
</evidence>
<gene>
    <name evidence="6" type="ORF">HF992_05375</name>
</gene>
<reference evidence="6 7" key="1">
    <citation type="submission" date="2020-04" db="EMBL/GenBank/DDBJ databases">
        <title>MicrobeNet Type strains.</title>
        <authorList>
            <person name="Nicholson A.C."/>
        </authorList>
    </citation>
    <scope>NUCLEOTIDE SEQUENCE [LARGE SCALE GENOMIC DNA]</scope>
    <source>
        <strain evidence="6 7">CCUG 69612</strain>
    </source>
</reference>
<proteinExistence type="predicted"/>
<dbReference type="InterPro" id="IPR000760">
    <property type="entry name" value="Inositol_monophosphatase-like"/>
</dbReference>
<evidence type="ECO:0000256" key="4">
    <source>
        <dbReference type="ARBA" id="ARBA00022842"/>
    </source>
</evidence>
<feature type="binding site" evidence="5">
    <location>
        <position position="66"/>
    </location>
    <ligand>
        <name>Mg(2+)</name>
        <dbReference type="ChEBI" id="CHEBI:18420"/>
        <label>1</label>
        <note>catalytic</note>
    </ligand>
</feature>
<dbReference type="Pfam" id="PF00459">
    <property type="entry name" value="Inositol_P"/>
    <property type="match status" value="1"/>
</dbReference>
<evidence type="ECO:0000313" key="7">
    <source>
        <dbReference type="Proteomes" id="UP000522720"/>
    </source>
</evidence>
<evidence type="ECO:0000256" key="5">
    <source>
        <dbReference type="PIRSR" id="PIRSR600760-2"/>
    </source>
</evidence>
<name>A0A7X6MZK5_9STRE</name>
<keyword evidence="7" id="KW-1185">Reference proteome</keyword>
<comment type="caution">
    <text evidence="6">The sequence shown here is derived from an EMBL/GenBank/DDBJ whole genome shotgun (WGS) entry which is preliminary data.</text>
</comment>
<dbReference type="AlphaFoldDB" id="A0A7X6MZK5"/>
<dbReference type="SUPFAM" id="SSF56655">
    <property type="entry name" value="Carbohydrate phosphatase"/>
    <property type="match status" value="1"/>
</dbReference>
<dbReference type="RefSeq" id="WP_168549032.1">
    <property type="nucleotide sequence ID" value="NZ_JAAXPR010000007.1"/>
</dbReference>
<evidence type="ECO:0000256" key="3">
    <source>
        <dbReference type="ARBA" id="ARBA00022801"/>
    </source>
</evidence>
<feature type="binding site" evidence="5">
    <location>
        <position position="205"/>
    </location>
    <ligand>
        <name>Mg(2+)</name>
        <dbReference type="ChEBI" id="CHEBI:18420"/>
        <label>1</label>
        <note>catalytic</note>
    </ligand>
</feature>
<evidence type="ECO:0000256" key="1">
    <source>
        <dbReference type="ARBA" id="ARBA00001946"/>
    </source>
</evidence>
<sequence>METKFDFAKSLVWSAGEFLKAGMDQPLEITEKTDFTDLVTDMDRKVQDFLISEILSQYPADHFLAEEEDYKQPIDKGSVWVIDPIDGTNNFVAQKCDFAISLAYFEDGVGQFGLIYDVMAGELFYGGGQFDVFCNDHRLAAYQKKPLNQSLLAINPGMYRHNIQGLAGLVDQVLGIRTYGSATISMAKVLSGQLLGYISHISPWDYAAAKIMGERLGYVTIGLVEELNFSDRQYVMMVPASQCDRIIEILENSR</sequence>
<accession>A0A7X6MZK5</accession>
<evidence type="ECO:0000256" key="2">
    <source>
        <dbReference type="ARBA" id="ARBA00022723"/>
    </source>
</evidence>
<dbReference type="PANTHER" id="PTHR20854">
    <property type="entry name" value="INOSITOL MONOPHOSPHATASE"/>
    <property type="match status" value="1"/>
</dbReference>
<dbReference type="GO" id="GO:0007165">
    <property type="term" value="P:signal transduction"/>
    <property type="evidence" value="ECO:0007669"/>
    <property type="project" value="TreeGrafter"/>
</dbReference>
<protein>
    <submittedName>
        <fullName evidence="6">Inositol monophosphatase family protein</fullName>
    </submittedName>
</protein>
<keyword evidence="2 5" id="KW-0479">Metal-binding</keyword>
<feature type="binding site" evidence="5">
    <location>
        <position position="85"/>
    </location>
    <ligand>
        <name>Mg(2+)</name>
        <dbReference type="ChEBI" id="CHEBI:18420"/>
        <label>1</label>
        <note>catalytic</note>
    </ligand>
</feature>
<organism evidence="6 7">
    <name type="scientific">Streptococcus ovuberis</name>
    <dbReference type="NCBI Taxonomy" id="1936207"/>
    <lineage>
        <taxon>Bacteria</taxon>
        <taxon>Bacillati</taxon>
        <taxon>Bacillota</taxon>
        <taxon>Bacilli</taxon>
        <taxon>Lactobacillales</taxon>
        <taxon>Streptococcaceae</taxon>
        <taxon>Streptococcus</taxon>
    </lineage>
</organism>
<dbReference type="GO" id="GO:0006020">
    <property type="term" value="P:inositol metabolic process"/>
    <property type="evidence" value="ECO:0007669"/>
    <property type="project" value="TreeGrafter"/>
</dbReference>
<dbReference type="GO" id="GO:0046872">
    <property type="term" value="F:metal ion binding"/>
    <property type="evidence" value="ECO:0007669"/>
    <property type="project" value="UniProtKB-KW"/>
</dbReference>
<keyword evidence="4 5" id="KW-0460">Magnesium</keyword>
<feature type="binding site" evidence="5">
    <location>
        <position position="86"/>
    </location>
    <ligand>
        <name>Mg(2+)</name>
        <dbReference type="ChEBI" id="CHEBI:18420"/>
        <label>1</label>
        <note>catalytic</note>
    </ligand>
</feature>
<dbReference type="EMBL" id="JAAXPR010000007">
    <property type="protein sequence ID" value="NKZ20276.1"/>
    <property type="molecule type" value="Genomic_DNA"/>
</dbReference>
<dbReference type="Gene3D" id="3.40.190.80">
    <property type="match status" value="1"/>
</dbReference>
<dbReference type="FunFam" id="3.30.540.10:FF:000003">
    <property type="entry name" value="Inositol-1-monophosphatase"/>
    <property type="match status" value="1"/>
</dbReference>